<dbReference type="Gene3D" id="3.30.2350.10">
    <property type="entry name" value="Pseudouridine synthase"/>
    <property type="match status" value="1"/>
</dbReference>
<dbReference type="GO" id="GO:0003723">
    <property type="term" value="F:RNA binding"/>
    <property type="evidence" value="ECO:0007669"/>
    <property type="project" value="InterPro"/>
</dbReference>
<evidence type="ECO:0000256" key="1">
    <source>
        <dbReference type="ARBA" id="ARBA00010876"/>
    </source>
</evidence>
<feature type="domain" description="Pseudouridine synthase RsuA/RluA-like" evidence="4">
    <location>
        <begin position="28"/>
        <end position="179"/>
    </location>
</feature>
<evidence type="ECO:0000256" key="2">
    <source>
        <dbReference type="ARBA" id="ARBA00023235"/>
    </source>
</evidence>
<dbReference type="PANTHER" id="PTHR21600:SF44">
    <property type="entry name" value="RIBOSOMAL LARGE SUBUNIT PSEUDOURIDINE SYNTHASE D"/>
    <property type="match status" value="1"/>
</dbReference>
<dbReference type="GO" id="GO:0140098">
    <property type="term" value="F:catalytic activity, acting on RNA"/>
    <property type="evidence" value="ECO:0007669"/>
    <property type="project" value="UniProtKB-ARBA"/>
</dbReference>
<dbReference type="Pfam" id="PF00849">
    <property type="entry name" value="PseudoU_synth_2"/>
    <property type="match status" value="1"/>
</dbReference>
<feature type="region of interest" description="Disordered" evidence="3">
    <location>
        <begin position="242"/>
        <end position="290"/>
    </location>
</feature>
<dbReference type="Proteomes" id="UP000366872">
    <property type="component" value="Unassembled WGS sequence"/>
</dbReference>
<feature type="compositionally biased region" description="Basic residues" evidence="3">
    <location>
        <begin position="264"/>
        <end position="290"/>
    </location>
</feature>
<accession>A0A6C2U326</accession>
<organism evidence="5 6">
    <name type="scientific">Pontiella desulfatans</name>
    <dbReference type="NCBI Taxonomy" id="2750659"/>
    <lineage>
        <taxon>Bacteria</taxon>
        <taxon>Pseudomonadati</taxon>
        <taxon>Kiritimatiellota</taxon>
        <taxon>Kiritimatiellia</taxon>
        <taxon>Kiritimatiellales</taxon>
        <taxon>Pontiellaceae</taxon>
        <taxon>Pontiella</taxon>
    </lineage>
</organism>
<keyword evidence="6" id="KW-1185">Reference proteome</keyword>
<dbReference type="SUPFAM" id="SSF55120">
    <property type="entry name" value="Pseudouridine synthase"/>
    <property type="match status" value="1"/>
</dbReference>
<dbReference type="GO" id="GO:0009982">
    <property type="term" value="F:pseudouridine synthase activity"/>
    <property type="evidence" value="ECO:0007669"/>
    <property type="project" value="InterPro"/>
</dbReference>
<dbReference type="InterPro" id="IPR050188">
    <property type="entry name" value="RluA_PseudoU_synthase"/>
</dbReference>
<evidence type="ECO:0000259" key="4">
    <source>
        <dbReference type="Pfam" id="PF00849"/>
    </source>
</evidence>
<keyword evidence="2" id="KW-0413">Isomerase</keyword>
<proteinExistence type="inferred from homology"/>
<dbReference type="CDD" id="cd02869">
    <property type="entry name" value="PseudoU_synth_RluA_like"/>
    <property type="match status" value="1"/>
</dbReference>
<reference evidence="5 6" key="1">
    <citation type="submission" date="2019-04" db="EMBL/GenBank/DDBJ databases">
        <authorList>
            <person name="Van Vliet M D."/>
        </authorList>
    </citation>
    <scope>NUCLEOTIDE SEQUENCE [LARGE SCALE GENOMIC DNA]</scope>
    <source>
        <strain evidence="5 6">F1</strain>
    </source>
</reference>
<dbReference type="GO" id="GO:0000455">
    <property type="term" value="P:enzyme-directed rRNA pseudouridine synthesis"/>
    <property type="evidence" value="ECO:0007669"/>
    <property type="project" value="TreeGrafter"/>
</dbReference>
<dbReference type="PROSITE" id="PS01129">
    <property type="entry name" value="PSI_RLU"/>
    <property type="match status" value="1"/>
</dbReference>
<dbReference type="InterPro" id="IPR020103">
    <property type="entry name" value="PsdUridine_synth_cat_dom_sf"/>
</dbReference>
<comment type="similarity">
    <text evidence="1">Belongs to the pseudouridine synthase RluA family.</text>
</comment>
<dbReference type="EMBL" id="CAAHFG010000001">
    <property type="protein sequence ID" value="VGO14408.1"/>
    <property type="molecule type" value="Genomic_DNA"/>
</dbReference>
<gene>
    <name evidence="5" type="primary">rluC_2</name>
    <name evidence="5" type="ORF">PDESU_02969</name>
</gene>
<name>A0A6C2U326_PONDE</name>
<dbReference type="InterPro" id="IPR006145">
    <property type="entry name" value="PsdUridine_synth_RsuA/RluA"/>
</dbReference>
<evidence type="ECO:0000256" key="3">
    <source>
        <dbReference type="SAM" id="MobiDB-lite"/>
    </source>
</evidence>
<dbReference type="RefSeq" id="WP_136079891.1">
    <property type="nucleotide sequence ID" value="NZ_CAAHFG010000001.1"/>
</dbReference>
<evidence type="ECO:0000313" key="5">
    <source>
        <dbReference type="EMBL" id="VGO14408.1"/>
    </source>
</evidence>
<dbReference type="InterPro" id="IPR006224">
    <property type="entry name" value="PsdUridine_synth_RluA-like_CS"/>
</dbReference>
<sequence length="290" mass="32826">MHEKQKAFKRPPRKHTPKGLEILYEDRDIVVVEKTDGLLTVGTEKIKENTAHFLVNEYVRKGNPKSRNRAYIVHRLDKETSGILVFAKSEEVKEFLQKNWPGTQKKYVAVLSGTLKEKEGLVTSFLLENSVHRMYSVQKSETGKRSKTAYRVLKESEHFSLVEIDLLTGRKHQIRVHMADKGCPVAGDKKYGVKGQGVKRLCLHAASLTLVHPFTKESMTFESEIPPYFHNVMCKKLEPAEDVKTVDPAPRVSAPSATANKTAGGKKPRKTNAQRKAAALKRAKKDQRRK</sequence>
<dbReference type="PANTHER" id="PTHR21600">
    <property type="entry name" value="MITOCHONDRIAL RNA PSEUDOURIDINE SYNTHASE"/>
    <property type="match status" value="1"/>
</dbReference>
<evidence type="ECO:0000313" key="6">
    <source>
        <dbReference type="Proteomes" id="UP000366872"/>
    </source>
</evidence>
<dbReference type="AlphaFoldDB" id="A0A6C2U326"/>
<protein>
    <submittedName>
        <fullName evidence="5">Ribosomal large subunit pseudouridine synthase C</fullName>
    </submittedName>
</protein>